<name>A0ACB9PET1_BAUVA</name>
<proteinExistence type="predicted"/>
<organism evidence="1 2">
    <name type="scientific">Bauhinia variegata</name>
    <name type="common">Purple orchid tree</name>
    <name type="synonym">Phanera variegata</name>
    <dbReference type="NCBI Taxonomy" id="167791"/>
    <lineage>
        <taxon>Eukaryota</taxon>
        <taxon>Viridiplantae</taxon>
        <taxon>Streptophyta</taxon>
        <taxon>Embryophyta</taxon>
        <taxon>Tracheophyta</taxon>
        <taxon>Spermatophyta</taxon>
        <taxon>Magnoliopsida</taxon>
        <taxon>eudicotyledons</taxon>
        <taxon>Gunneridae</taxon>
        <taxon>Pentapetalae</taxon>
        <taxon>rosids</taxon>
        <taxon>fabids</taxon>
        <taxon>Fabales</taxon>
        <taxon>Fabaceae</taxon>
        <taxon>Cercidoideae</taxon>
        <taxon>Cercideae</taxon>
        <taxon>Bauhiniinae</taxon>
        <taxon>Bauhinia</taxon>
    </lineage>
</organism>
<accession>A0ACB9PET1</accession>
<evidence type="ECO:0000313" key="2">
    <source>
        <dbReference type="Proteomes" id="UP000828941"/>
    </source>
</evidence>
<evidence type="ECO:0000313" key="1">
    <source>
        <dbReference type="EMBL" id="KAI4346968.1"/>
    </source>
</evidence>
<protein>
    <submittedName>
        <fullName evidence="1">Uncharacterized protein</fullName>
    </submittedName>
</protein>
<comment type="caution">
    <text evidence="1">The sequence shown here is derived from an EMBL/GenBank/DDBJ whole genome shotgun (WGS) entry which is preliminary data.</text>
</comment>
<keyword evidence="2" id="KW-1185">Reference proteome</keyword>
<dbReference type="EMBL" id="CM039429">
    <property type="protein sequence ID" value="KAI4346968.1"/>
    <property type="molecule type" value="Genomic_DNA"/>
</dbReference>
<dbReference type="Proteomes" id="UP000828941">
    <property type="component" value="Chromosome 4"/>
</dbReference>
<sequence>MVNPSTTSTVFLLLFLQLAARAYSIGVNYGTLANNLPPPATVANFIKTNTIIDRVKIFDVNPEIIQAFANTGIPLTVTAPNSDISALADVNFARQWVQSHIKPFYPQTKINYVLVGSEVLHWGDKIMFKKLVPAMKSLYNALQAEGLTDIKVTTAHSLGIMRFTFPPSMGRFRPGFIKHQLAPMLQFLRETKAPFMVNPYPYFGFDPKNINFPLFGRNRGVYDRHTKLHYTNQFDVLLDAVYSAMKAIGFADVDIAVGETGWPSACDAWFCSPANAGTFNWHLVKHVEAGRGTPLMPNRRFETYIFALFNENQKPGPVAEQNWGLFRPDFTPVYDSGIMRNGQQNTPVPVAQLPPAGGNNQYCVPKQGASTQALQSNINYACSQGIDCKPIQPGGACYVANDVTAMATYAMNAYYQAKGHVDINCDFAGSGKVTNVNPSHGSCTM</sequence>
<gene>
    <name evidence="1" type="ORF">L6164_007826</name>
</gene>
<reference evidence="1 2" key="1">
    <citation type="journal article" date="2022" name="DNA Res.">
        <title>Chromosomal-level genome assembly of the orchid tree Bauhinia variegata (Leguminosae; Cercidoideae) supports the allotetraploid origin hypothesis of Bauhinia.</title>
        <authorList>
            <person name="Zhong Y."/>
            <person name="Chen Y."/>
            <person name="Zheng D."/>
            <person name="Pang J."/>
            <person name="Liu Y."/>
            <person name="Luo S."/>
            <person name="Meng S."/>
            <person name="Qian L."/>
            <person name="Wei D."/>
            <person name="Dai S."/>
            <person name="Zhou R."/>
        </authorList>
    </citation>
    <scope>NUCLEOTIDE SEQUENCE [LARGE SCALE GENOMIC DNA]</scope>
    <source>
        <strain evidence="1">BV-YZ2020</strain>
    </source>
</reference>